<keyword evidence="2" id="KW-1185">Reference proteome</keyword>
<name>A0AAU9ER82_9BACT</name>
<dbReference type="RefSeq" id="WP_338600307.1">
    <property type="nucleotide sequence ID" value="NZ_AP028679.1"/>
</dbReference>
<evidence type="ECO:0000313" key="2">
    <source>
        <dbReference type="Proteomes" id="UP001366166"/>
    </source>
</evidence>
<organism evidence="1 2">
    <name type="scientific">Desulfoferula mesophila</name>
    <dbReference type="NCBI Taxonomy" id="3058419"/>
    <lineage>
        <taxon>Bacteria</taxon>
        <taxon>Pseudomonadati</taxon>
        <taxon>Thermodesulfobacteriota</taxon>
        <taxon>Desulfarculia</taxon>
        <taxon>Desulfarculales</taxon>
        <taxon>Desulfarculaceae</taxon>
        <taxon>Desulfoferula</taxon>
    </lineage>
</organism>
<proteinExistence type="predicted"/>
<dbReference type="EMBL" id="AP028679">
    <property type="protein sequence ID" value="BEQ15639.1"/>
    <property type="molecule type" value="Genomic_DNA"/>
</dbReference>
<accession>A0AAU9ER82</accession>
<evidence type="ECO:0000313" key="1">
    <source>
        <dbReference type="EMBL" id="BEQ15639.1"/>
    </source>
</evidence>
<dbReference type="AlphaFoldDB" id="A0AAU9ER82"/>
<sequence length="117" mass="12797">MTSLESQADLLRRTACAGLCRYYKPHKREDPGCGGVELLKRRPDLAPLLEALPSPPDDGLFALAEDDPRLLAVCGACEFRIDGCDFRDPAVARDQCSPCGGLRAVAWLLDENPELKL</sequence>
<reference evidence="2" key="1">
    <citation type="journal article" date="2023" name="Arch. Microbiol.">
        <title>Desulfoferula mesophilus gen. nov. sp. nov., a mesophilic sulfate-reducing bacterium isolated from a brackish lake sediment.</title>
        <authorList>
            <person name="Watanabe T."/>
            <person name="Yabe T."/>
            <person name="Tsuji J.M."/>
            <person name="Fukui M."/>
        </authorList>
    </citation>
    <scope>NUCLEOTIDE SEQUENCE [LARGE SCALE GENOMIC DNA]</scope>
    <source>
        <strain evidence="2">12FAK</strain>
    </source>
</reference>
<protein>
    <submittedName>
        <fullName evidence="1">Uncharacterized protein</fullName>
    </submittedName>
</protein>
<dbReference type="Proteomes" id="UP001366166">
    <property type="component" value="Chromosome"/>
</dbReference>
<dbReference type="KEGG" id="dmp:FAK_27050"/>
<gene>
    <name evidence="1" type="ORF">FAK_27050</name>
</gene>